<dbReference type="Proteomes" id="UP001154282">
    <property type="component" value="Unassembled WGS sequence"/>
</dbReference>
<gene>
    <name evidence="2" type="ORF">LITE_LOCUS23173</name>
</gene>
<dbReference type="EMBL" id="CAMGYJ010000006">
    <property type="protein sequence ID" value="CAI0431829.1"/>
    <property type="molecule type" value="Genomic_DNA"/>
</dbReference>
<sequence>MTDSTDDFEPLFDYSRVQPQNIVDLDGENFLLLLPPSGVDDDAAPVCAAKKRRIVAKPVIDNAEDGDVEVIEIVKHNSNNDKEEEEDWLPPPPKVAVDLQKQFGEDSTIKQLRLKKQELQQSFAKSADDVFLALEEAIRQRIPNDSLEASAMNVTDHPSQLPSQMAKISKPVCDRPKIVISIQDQDGLKQYRLFKDDKFERFFKMYAEKAKVDVQNLVFSFDGDKINPNATPDGLDMEDGDIIEVLSRKR</sequence>
<dbReference type="SUPFAM" id="SSF54236">
    <property type="entry name" value="Ubiquitin-like"/>
    <property type="match status" value="1"/>
</dbReference>
<dbReference type="Gene3D" id="3.10.20.90">
    <property type="entry name" value="Phosphatidylinositol 3-kinase Catalytic Subunit, Chain A, domain 1"/>
    <property type="match status" value="1"/>
</dbReference>
<protein>
    <recommendedName>
        <fullName evidence="1">Rad60/SUMO-like domain-containing protein</fullName>
    </recommendedName>
</protein>
<reference evidence="2" key="1">
    <citation type="submission" date="2022-08" db="EMBL/GenBank/DDBJ databases">
        <authorList>
            <person name="Gutierrez-Valencia J."/>
        </authorList>
    </citation>
    <scope>NUCLEOTIDE SEQUENCE</scope>
</reference>
<name>A0AAV0LB39_9ROSI</name>
<proteinExistence type="predicted"/>
<feature type="domain" description="Rad60/SUMO-like" evidence="1">
    <location>
        <begin position="191"/>
        <end position="246"/>
    </location>
</feature>
<evidence type="ECO:0000259" key="1">
    <source>
        <dbReference type="Pfam" id="PF11976"/>
    </source>
</evidence>
<accession>A0AAV0LB39</accession>
<evidence type="ECO:0000313" key="2">
    <source>
        <dbReference type="EMBL" id="CAI0431829.1"/>
    </source>
</evidence>
<dbReference type="PANTHER" id="PTHR47813:SF2">
    <property type="entry name" value="UBIQUITIN-LIKE SUPERFAMILY PROTEIN"/>
    <property type="match status" value="1"/>
</dbReference>
<comment type="caution">
    <text evidence="2">The sequence shown here is derived from an EMBL/GenBank/DDBJ whole genome shotgun (WGS) entry which is preliminary data.</text>
</comment>
<organism evidence="2 3">
    <name type="scientific">Linum tenue</name>
    <dbReference type="NCBI Taxonomy" id="586396"/>
    <lineage>
        <taxon>Eukaryota</taxon>
        <taxon>Viridiplantae</taxon>
        <taxon>Streptophyta</taxon>
        <taxon>Embryophyta</taxon>
        <taxon>Tracheophyta</taxon>
        <taxon>Spermatophyta</taxon>
        <taxon>Magnoliopsida</taxon>
        <taxon>eudicotyledons</taxon>
        <taxon>Gunneridae</taxon>
        <taxon>Pentapetalae</taxon>
        <taxon>rosids</taxon>
        <taxon>fabids</taxon>
        <taxon>Malpighiales</taxon>
        <taxon>Linaceae</taxon>
        <taxon>Linum</taxon>
    </lineage>
</organism>
<dbReference type="CDD" id="cd01763">
    <property type="entry name" value="Ubl_SUMO_like"/>
    <property type="match status" value="1"/>
</dbReference>
<evidence type="ECO:0000313" key="3">
    <source>
        <dbReference type="Proteomes" id="UP001154282"/>
    </source>
</evidence>
<dbReference type="InterPro" id="IPR022617">
    <property type="entry name" value="Rad60/SUMO-like_dom"/>
</dbReference>
<dbReference type="PANTHER" id="PTHR47813">
    <property type="entry name" value="UBIQUITIN-LIKE SUPERFAMILY PROTEIN"/>
    <property type="match status" value="1"/>
</dbReference>
<keyword evidence="3" id="KW-1185">Reference proteome</keyword>
<dbReference type="AlphaFoldDB" id="A0AAV0LB39"/>
<dbReference type="Pfam" id="PF11976">
    <property type="entry name" value="Rad60-SLD"/>
    <property type="match status" value="1"/>
</dbReference>
<dbReference type="InterPro" id="IPR029071">
    <property type="entry name" value="Ubiquitin-like_domsf"/>
</dbReference>